<keyword evidence="3" id="KW-0472">Membrane</keyword>
<sequence>MSIDWIRNSSGAEDDVVYRRIRHSAYSRNSTQDRHEGHDLRSEGLLHRSDNSSNESEHQPAAMDYSYMPRRSSPGSYSSTEFLDRTVRPVQRRATFGSRRRASSLYLPLSSTGKEFIGPQFSDRALVHARPRYRHHLTQNGTQDADRISWVRDRLPHHPSTSQSVNPYDPKTVPRPMGPPSDSSDSSLDGPEPNVRRAEMLRALRRKIPNPSRKAITMATESDTWSWILSTDQYLDWTRATTPEILVLSGGTDSSLQSLAHFLAGDLLQDYQVTSYLTHLDGAGRYENIVMWQLLLQLVEQDPDHRLNDLDITMGAETCLARAFEVIREKRVFCFLNLGSQLEPEAASQYQLGGVRAELMKIIKMSALPAGKVKLLLLCPLLGPVEEIVGESRACTSVDVEQATTSALEELLDMRMRQIVLKQHLTIAQTAELRAQVVDNAGGSFASAKGMLDVIEQSSTEDSLDSIIRSELYRTFTLNGRWKQLSDQARQLLGFVAVAKRPLTAMELQIIVERENTGSFDCHRALDILDQTFISRHDQGVQLANDSVRDFLFGNYQCPGLPKSAHTLHRTMARICTDYLLSVELSNDTENIRHSFNGTFTGSTALVRDYLVRWPFLSYAATQWVAHIQSAESASDLLNQCRVLCQPDEPIFWLWFSVYAGHNPLPLPPSLEYSRIRVACYLDLKVLVEHCLRLMTKDTIQSEKKALHLAATAGHREVLCLLLDHGMIPYLKDEEGNTALHLAAYAGHVSIVHELLQRRAPVDQINNKSETALHAAAASGKDGAISVLLTAQPNIWTRNVNGQTARQLAETHQGGKYQSGQRNLETGHAMAVHLLRAAEEANPRLRDSPILHSTKVDGLFKGIVARFDGSEFSQKVEVNVDQILSTEFLRAVNQDTGGRDFAWIHLPMNNMSWVEILLLQYERLHQTVKRSDLLPGDKWHSSRRATSRDSTAPLRPRWDDEGTQHAFLSSALCVPYVHWETTTEFLRMKHCIENALGYIAAGHRNSSSVQASDRYAVLANEYLNAAEHNPLHFRCTLDQYRYYSLRDITTRDNDQTLTRLHKRDPPLTDTPLLMVDQLWLWKLDDRCVLTCFPERWSIGTKGEPSERAITDVLNNVVRRLPTVDDIYDLRDLIIEDCVSALFNPKRPPAPELDVLECYQNEIRRIADRNAECFRGFALQVADMEQQQEKGLDPGSISIVEEVELQRQIQDVRDELGTLIVICRDQLSVLDGFPEGYTPRYVEQVKSCLSTAQQMCRDANDTDSMLNHLLDLKQKMNNLLESRSAKDEARAQRELAREAAKQSNTLMVFTAVTIVFLPLSFMASFFDLDIAEFPRRDGSLSLGFVATYICKLAFRSSRLSRSHLL</sequence>
<feature type="region of interest" description="Disordered" evidence="2">
    <location>
        <begin position="155"/>
        <end position="193"/>
    </location>
</feature>
<dbReference type="Gene3D" id="1.25.40.20">
    <property type="entry name" value="Ankyrin repeat-containing domain"/>
    <property type="match status" value="1"/>
</dbReference>
<feature type="transmembrane region" description="Helical" evidence="3">
    <location>
        <begin position="1305"/>
        <end position="1325"/>
    </location>
</feature>
<gene>
    <name evidence="4" type="ORF">BDZ85DRAFT_270281</name>
</gene>
<feature type="repeat" description="ANK" evidence="1">
    <location>
        <begin position="735"/>
        <end position="767"/>
    </location>
</feature>
<keyword evidence="1" id="KW-0040">ANK repeat</keyword>
<name>A0A6A6FYJ3_9PEZI</name>
<dbReference type="SUPFAM" id="SSF48403">
    <property type="entry name" value="Ankyrin repeat"/>
    <property type="match status" value="1"/>
</dbReference>
<feature type="repeat" description="ANK" evidence="1">
    <location>
        <begin position="702"/>
        <end position="734"/>
    </location>
</feature>
<dbReference type="EMBL" id="ML992543">
    <property type="protein sequence ID" value="KAF2218469.1"/>
    <property type="molecule type" value="Genomic_DNA"/>
</dbReference>
<dbReference type="InterPro" id="IPR050829">
    <property type="entry name" value="CorA_MIT"/>
</dbReference>
<reference evidence="5" key="1">
    <citation type="journal article" date="2020" name="Stud. Mycol.">
        <title>101 Dothideomycetes genomes: A test case for predicting lifestyles and emergence of pathogens.</title>
        <authorList>
            <person name="Haridas S."/>
            <person name="Albert R."/>
            <person name="Binder M."/>
            <person name="Bloem J."/>
            <person name="LaButti K."/>
            <person name="Salamov A."/>
            <person name="Andreopoulos B."/>
            <person name="Baker S."/>
            <person name="Barry K."/>
            <person name="Bills G."/>
            <person name="Bluhm B."/>
            <person name="Cannon C."/>
            <person name="Castanera R."/>
            <person name="Culley D."/>
            <person name="Daum C."/>
            <person name="Ezra D."/>
            <person name="Gonzalez J."/>
            <person name="Henrissat B."/>
            <person name="Kuo A."/>
            <person name="Liang C."/>
            <person name="Lipzen A."/>
            <person name="Lutzoni F."/>
            <person name="Magnuson J."/>
            <person name="Mondo S."/>
            <person name="Nolan M."/>
            <person name="Ohm R."/>
            <person name="Pangilinan J."/>
            <person name="Park H.-J."/>
            <person name="Ramirez L."/>
            <person name="Alfaro M."/>
            <person name="Sun H."/>
            <person name="Tritt A."/>
            <person name="Yoshinaga Y."/>
            <person name="Zwiers L.-H."/>
            <person name="Turgeon B."/>
            <person name="Goodwin S."/>
            <person name="Spatafora J."/>
            <person name="Crous P."/>
            <person name="Grigoriev I."/>
        </authorList>
    </citation>
    <scope>NUCLEOTIDE SEQUENCE [LARGE SCALE GENOMIC DNA]</scope>
    <source>
        <strain evidence="5">CECT 20119</strain>
    </source>
</reference>
<feature type="compositionally biased region" description="Basic and acidic residues" evidence="2">
    <location>
        <begin position="31"/>
        <end position="58"/>
    </location>
</feature>
<dbReference type="PROSITE" id="PS50297">
    <property type="entry name" value="ANK_REP_REGION"/>
    <property type="match status" value="2"/>
</dbReference>
<dbReference type="PANTHER" id="PTHR47685:SF1">
    <property type="entry name" value="MAGNESIUM TRANSPORT PROTEIN CORA"/>
    <property type="match status" value="1"/>
</dbReference>
<dbReference type="Pfam" id="PF12796">
    <property type="entry name" value="Ank_2"/>
    <property type="match status" value="1"/>
</dbReference>
<dbReference type="InterPro" id="IPR002110">
    <property type="entry name" value="Ankyrin_rpt"/>
</dbReference>
<evidence type="ECO:0000256" key="2">
    <source>
        <dbReference type="SAM" id="MobiDB-lite"/>
    </source>
</evidence>
<dbReference type="OrthoDB" id="341259at2759"/>
<feature type="compositionally biased region" description="Low complexity" evidence="2">
    <location>
        <begin position="180"/>
        <end position="191"/>
    </location>
</feature>
<protein>
    <submittedName>
        <fullName evidence="4">Uncharacterized protein</fullName>
    </submittedName>
</protein>
<accession>A0A6A6FYJ3</accession>
<evidence type="ECO:0000256" key="1">
    <source>
        <dbReference type="PROSITE-ProRule" id="PRU00023"/>
    </source>
</evidence>
<dbReference type="Proteomes" id="UP000799538">
    <property type="component" value="Unassembled WGS sequence"/>
</dbReference>
<dbReference type="Gene3D" id="1.20.58.340">
    <property type="entry name" value="Magnesium transport protein CorA, transmembrane region"/>
    <property type="match status" value="1"/>
</dbReference>
<feature type="non-terminal residue" evidence="4">
    <location>
        <position position="1364"/>
    </location>
</feature>
<evidence type="ECO:0000313" key="4">
    <source>
        <dbReference type="EMBL" id="KAF2218469.1"/>
    </source>
</evidence>
<proteinExistence type="predicted"/>
<dbReference type="PROSITE" id="PS50088">
    <property type="entry name" value="ANK_REPEAT"/>
    <property type="match status" value="2"/>
</dbReference>
<dbReference type="SMART" id="SM00248">
    <property type="entry name" value="ANK"/>
    <property type="match status" value="3"/>
</dbReference>
<evidence type="ECO:0000256" key="3">
    <source>
        <dbReference type="SAM" id="Phobius"/>
    </source>
</evidence>
<keyword evidence="5" id="KW-1185">Reference proteome</keyword>
<dbReference type="PANTHER" id="PTHR47685">
    <property type="entry name" value="MAGNESIUM TRANSPORT PROTEIN CORA"/>
    <property type="match status" value="1"/>
</dbReference>
<keyword evidence="3" id="KW-0812">Transmembrane</keyword>
<organism evidence="4 5">
    <name type="scientific">Elsinoe ampelina</name>
    <dbReference type="NCBI Taxonomy" id="302913"/>
    <lineage>
        <taxon>Eukaryota</taxon>
        <taxon>Fungi</taxon>
        <taxon>Dikarya</taxon>
        <taxon>Ascomycota</taxon>
        <taxon>Pezizomycotina</taxon>
        <taxon>Dothideomycetes</taxon>
        <taxon>Dothideomycetidae</taxon>
        <taxon>Myriangiales</taxon>
        <taxon>Elsinoaceae</taxon>
        <taxon>Elsinoe</taxon>
    </lineage>
</organism>
<feature type="region of interest" description="Disordered" evidence="2">
    <location>
        <begin position="27"/>
        <end position="84"/>
    </location>
</feature>
<evidence type="ECO:0000313" key="5">
    <source>
        <dbReference type="Proteomes" id="UP000799538"/>
    </source>
</evidence>
<keyword evidence="3" id="KW-1133">Transmembrane helix</keyword>
<dbReference type="InterPro" id="IPR036770">
    <property type="entry name" value="Ankyrin_rpt-contain_sf"/>
</dbReference>